<accession>A0ABP6M631</accession>
<comment type="caution">
    <text evidence="2">The sequence shown here is derived from an EMBL/GenBank/DDBJ whole genome shotgun (WGS) entry which is preliminary data.</text>
</comment>
<dbReference type="Proteomes" id="UP001501532">
    <property type="component" value="Unassembled WGS sequence"/>
</dbReference>
<evidence type="ECO:0000313" key="3">
    <source>
        <dbReference type="Proteomes" id="UP001501532"/>
    </source>
</evidence>
<reference evidence="3" key="1">
    <citation type="journal article" date="2019" name="Int. J. Syst. Evol. Microbiol.">
        <title>The Global Catalogue of Microorganisms (GCM) 10K type strain sequencing project: providing services to taxonomists for standard genome sequencing and annotation.</title>
        <authorList>
            <consortium name="The Broad Institute Genomics Platform"/>
            <consortium name="The Broad Institute Genome Sequencing Center for Infectious Disease"/>
            <person name="Wu L."/>
            <person name="Ma J."/>
        </authorList>
    </citation>
    <scope>NUCLEOTIDE SEQUENCE [LARGE SCALE GENOMIC DNA]</scope>
    <source>
        <strain evidence="3">JCM 9091</strain>
    </source>
</reference>
<proteinExistence type="predicted"/>
<feature type="compositionally biased region" description="Polar residues" evidence="1">
    <location>
        <begin position="74"/>
        <end position="88"/>
    </location>
</feature>
<feature type="region of interest" description="Disordered" evidence="1">
    <location>
        <begin position="62"/>
        <end position="88"/>
    </location>
</feature>
<dbReference type="EMBL" id="BAAAUF010000071">
    <property type="protein sequence ID" value="GAA3070919.1"/>
    <property type="molecule type" value="Genomic_DNA"/>
</dbReference>
<protein>
    <submittedName>
        <fullName evidence="2">Uncharacterized protein</fullName>
    </submittedName>
</protein>
<evidence type="ECO:0000256" key="1">
    <source>
        <dbReference type="SAM" id="MobiDB-lite"/>
    </source>
</evidence>
<gene>
    <name evidence="2" type="ORF">GCM10010448_62260</name>
</gene>
<keyword evidence="3" id="KW-1185">Reference proteome</keyword>
<sequence length="88" mass="9149">MIFPAGGPAGAALAAPDWTAAASRAETPTRATAAARRGGMWEVRLREELLLNTDSFCMAAGRAARGDRAEGRPSGQNKGGTRNQVHEG</sequence>
<organism evidence="2 3">
    <name type="scientific">Streptomyces glomeratus</name>
    <dbReference type="NCBI Taxonomy" id="284452"/>
    <lineage>
        <taxon>Bacteria</taxon>
        <taxon>Bacillati</taxon>
        <taxon>Actinomycetota</taxon>
        <taxon>Actinomycetes</taxon>
        <taxon>Kitasatosporales</taxon>
        <taxon>Streptomycetaceae</taxon>
        <taxon>Streptomyces</taxon>
    </lineage>
</organism>
<evidence type="ECO:0000313" key="2">
    <source>
        <dbReference type="EMBL" id="GAA3070919.1"/>
    </source>
</evidence>
<name>A0ABP6M631_9ACTN</name>